<keyword evidence="1" id="KW-0472">Membrane</keyword>
<accession>A0A1H3YJB6</accession>
<gene>
    <name evidence="2" type="ORF">SAMN05216562_1771</name>
</gene>
<name>A0A1H3YJB6_9GAMM</name>
<feature type="transmembrane region" description="Helical" evidence="1">
    <location>
        <begin position="12"/>
        <end position="29"/>
    </location>
</feature>
<keyword evidence="3" id="KW-1185">Reference proteome</keyword>
<dbReference type="EMBL" id="FNQO01000002">
    <property type="protein sequence ID" value="SEA11008.1"/>
    <property type="molecule type" value="Genomic_DNA"/>
</dbReference>
<protein>
    <submittedName>
        <fullName evidence="2">Uncharacterized protein</fullName>
    </submittedName>
</protein>
<reference evidence="3" key="1">
    <citation type="submission" date="2016-10" db="EMBL/GenBank/DDBJ databases">
        <authorList>
            <person name="Varghese N."/>
            <person name="Submissions S."/>
        </authorList>
    </citation>
    <scope>NUCLEOTIDE SEQUENCE [LARGE SCALE GENOMIC DNA]</scope>
    <source>
        <strain evidence="3">CGMCC 1.10657</strain>
    </source>
</reference>
<evidence type="ECO:0000256" key="1">
    <source>
        <dbReference type="SAM" id="Phobius"/>
    </source>
</evidence>
<keyword evidence="1" id="KW-1133">Transmembrane helix</keyword>
<evidence type="ECO:0000313" key="2">
    <source>
        <dbReference type="EMBL" id="SEA11008.1"/>
    </source>
</evidence>
<dbReference type="AlphaFoldDB" id="A0A1H3YJB6"/>
<dbReference type="RefSeq" id="WP_091387356.1">
    <property type="nucleotide sequence ID" value="NZ_FNQO01000002.1"/>
</dbReference>
<evidence type="ECO:0000313" key="3">
    <source>
        <dbReference type="Proteomes" id="UP000198658"/>
    </source>
</evidence>
<dbReference type="OrthoDB" id="9822261at2"/>
<dbReference type="Proteomes" id="UP000198658">
    <property type="component" value="Unassembled WGS sequence"/>
</dbReference>
<sequence>MQKIFTNPVYQFFVNISPWAVIFLLATSWDPLFDPAPERASLTPLTGTIQRIGKSSGVVNTDSGRVDVKYECLCNYSWSEKLFEKGMPFTALGQPKGNGYYLWDLQVDGRELLSYDSKAPKLLERRERALTYVVPALILFALLSIQLAVQTLRNRRLEKSKKPLYPLLDRLYDQEKSDEERLSVLPKILEFDPEDTLGPLEFMATQNTNSEQFLTRLGTELGKLWSALDIEELESITLVQPAAKRAAMEILKNRAPALNTELDAIGALKLGH</sequence>
<keyword evidence="1" id="KW-0812">Transmembrane</keyword>
<feature type="transmembrane region" description="Helical" evidence="1">
    <location>
        <begin position="129"/>
        <end position="149"/>
    </location>
</feature>
<proteinExistence type="predicted"/>
<organism evidence="2 3">
    <name type="scientific">Microbulbifer marinus</name>
    <dbReference type="NCBI Taxonomy" id="658218"/>
    <lineage>
        <taxon>Bacteria</taxon>
        <taxon>Pseudomonadati</taxon>
        <taxon>Pseudomonadota</taxon>
        <taxon>Gammaproteobacteria</taxon>
        <taxon>Cellvibrionales</taxon>
        <taxon>Microbulbiferaceae</taxon>
        <taxon>Microbulbifer</taxon>
    </lineage>
</organism>